<sequence>MSKKILLCVGFAALLQGCATTQKNTDQVNIDQEILNATHKIMRAQATLYNASALNNARMTLPYWIDGDQPVTVTWYGDAQELFTSFAKARNKQFVETGVKQPLPVALDVRDTKYSTIITLLQSQLGYRATIIEDETTIKLQYNPPKTNS</sequence>
<proteinExistence type="predicted"/>
<dbReference type="Pfam" id="PF16816">
    <property type="entry name" value="DotD"/>
    <property type="match status" value="1"/>
</dbReference>
<evidence type="ECO:0000313" key="2">
    <source>
        <dbReference type="Proteomes" id="UP000018420"/>
    </source>
</evidence>
<dbReference type="RefSeq" id="WP_004918903.1">
    <property type="nucleotide sequence ID" value="NZ_ASYZ01000147.1"/>
</dbReference>
<dbReference type="PATRIC" id="fig|1330047.3.peg.2553"/>
<dbReference type="InterPro" id="IPR038140">
    <property type="entry name" value="DotD_sf"/>
</dbReference>
<dbReference type="EMBL" id="ASYZ01000147">
    <property type="protein sequence ID" value="EPR82487.1"/>
    <property type="molecule type" value="Genomic_DNA"/>
</dbReference>
<gene>
    <name evidence="1" type="ORF">L292_0721</name>
</gene>
<protein>
    <submittedName>
        <fullName evidence="1">IncI1 plasmid conjugative transfer protein TraH</fullName>
    </submittedName>
</protein>
<dbReference type="Proteomes" id="UP000018420">
    <property type="component" value="Unassembled WGS sequence"/>
</dbReference>
<accession>S7WKV1</accession>
<dbReference type="AlphaFoldDB" id="S7WKV1"/>
<name>S7WKV1_ACIJU</name>
<reference evidence="1 2" key="1">
    <citation type="submission" date="2013-05" db="EMBL/GenBank/DDBJ databases">
        <title>Genome assembly of Acinetobacter junii MTCC 11364.</title>
        <authorList>
            <person name="Khatri I."/>
            <person name="Singh N.K."/>
            <person name="Subramanian S."/>
            <person name="Mayilraj S."/>
        </authorList>
    </citation>
    <scope>NUCLEOTIDE SEQUENCE [LARGE SCALE GENOMIC DNA]</scope>
    <source>
        <strain evidence="1 2">MTCC 11364</strain>
    </source>
</reference>
<evidence type="ECO:0000313" key="1">
    <source>
        <dbReference type="EMBL" id="EPR82487.1"/>
    </source>
</evidence>
<dbReference type="InterPro" id="IPR031817">
    <property type="entry name" value="DotD"/>
</dbReference>
<dbReference type="Gene3D" id="3.55.50.60">
    <property type="entry name" value="DotD protein"/>
    <property type="match status" value="1"/>
</dbReference>
<comment type="caution">
    <text evidence="1">The sequence shown here is derived from an EMBL/GenBank/DDBJ whole genome shotgun (WGS) entry which is preliminary data.</text>
</comment>
<dbReference type="PROSITE" id="PS51257">
    <property type="entry name" value="PROKAR_LIPOPROTEIN"/>
    <property type="match status" value="1"/>
</dbReference>
<organism evidence="1 2">
    <name type="scientific">Acinetobacter junii CIP 107470 = MTCC 11364</name>
    <dbReference type="NCBI Taxonomy" id="1217666"/>
    <lineage>
        <taxon>Bacteria</taxon>
        <taxon>Pseudomonadati</taxon>
        <taxon>Pseudomonadota</taxon>
        <taxon>Gammaproteobacteria</taxon>
        <taxon>Moraxellales</taxon>
        <taxon>Moraxellaceae</taxon>
        <taxon>Acinetobacter</taxon>
    </lineage>
</organism>